<dbReference type="RefSeq" id="WP_390331263.1">
    <property type="nucleotide sequence ID" value="NZ_JBHRTP010000019.1"/>
</dbReference>
<evidence type="ECO:0000256" key="5">
    <source>
        <dbReference type="SAM" id="Phobius"/>
    </source>
</evidence>
<name>A0ABV7EYL0_9BURK</name>
<keyword evidence="4 5" id="KW-0472">Membrane</keyword>
<keyword evidence="3 5" id="KW-1133">Transmembrane helix</keyword>
<evidence type="ECO:0000313" key="8">
    <source>
        <dbReference type="Proteomes" id="UP001595530"/>
    </source>
</evidence>
<keyword evidence="2 5" id="KW-0812">Transmembrane</keyword>
<dbReference type="Proteomes" id="UP001595530">
    <property type="component" value="Unassembled WGS sequence"/>
</dbReference>
<sequence>MAFHFVSPRKNALVYIVKIITGSVMLWFGLHALGVADPYWAMISLIIVTEPDVKIAKANFNARLINTISGSMAAGLALIVFGTGLFSILTALTVAMLVAMLLESYPSNWRLGPATVVIVMSAAASGSELRQELHFGLLRVGEVLAGSAVALLQSLAYSYMLKRFAPSS</sequence>
<evidence type="ECO:0000259" key="6">
    <source>
        <dbReference type="Pfam" id="PF13515"/>
    </source>
</evidence>
<proteinExistence type="predicted"/>
<evidence type="ECO:0000256" key="1">
    <source>
        <dbReference type="ARBA" id="ARBA00004141"/>
    </source>
</evidence>
<comment type="subcellular location">
    <subcellularLocation>
        <location evidence="1">Membrane</location>
        <topology evidence="1">Multi-pass membrane protein</topology>
    </subcellularLocation>
</comment>
<evidence type="ECO:0000256" key="2">
    <source>
        <dbReference type="ARBA" id="ARBA00022692"/>
    </source>
</evidence>
<keyword evidence="8" id="KW-1185">Reference proteome</keyword>
<reference evidence="8" key="1">
    <citation type="journal article" date="2019" name="Int. J. Syst. Evol. Microbiol.">
        <title>The Global Catalogue of Microorganisms (GCM) 10K type strain sequencing project: providing services to taxonomists for standard genome sequencing and annotation.</title>
        <authorList>
            <consortium name="The Broad Institute Genomics Platform"/>
            <consortium name="The Broad Institute Genome Sequencing Center for Infectious Disease"/>
            <person name="Wu L."/>
            <person name="Ma J."/>
        </authorList>
    </citation>
    <scope>NUCLEOTIDE SEQUENCE [LARGE SCALE GENOMIC DNA]</scope>
    <source>
        <strain evidence="8">KCTC 42986</strain>
    </source>
</reference>
<dbReference type="Pfam" id="PF13515">
    <property type="entry name" value="FUSC_2"/>
    <property type="match status" value="1"/>
</dbReference>
<accession>A0ABV7EYL0</accession>
<dbReference type="InterPro" id="IPR049453">
    <property type="entry name" value="Memb_transporter_dom"/>
</dbReference>
<dbReference type="EMBL" id="JBHRTP010000019">
    <property type="protein sequence ID" value="MFC3107764.1"/>
    <property type="molecule type" value="Genomic_DNA"/>
</dbReference>
<evidence type="ECO:0000256" key="3">
    <source>
        <dbReference type="ARBA" id="ARBA00022989"/>
    </source>
</evidence>
<comment type="caution">
    <text evidence="7">The sequence shown here is derived from an EMBL/GenBank/DDBJ whole genome shotgun (WGS) entry which is preliminary data.</text>
</comment>
<protein>
    <submittedName>
        <fullName evidence="7">FUSC family protein</fullName>
    </submittedName>
</protein>
<evidence type="ECO:0000313" key="7">
    <source>
        <dbReference type="EMBL" id="MFC3107764.1"/>
    </source>
</evidence>
<gene>
    <name evidence="7" type="ORF">ACFOFO_07280</name>
</gene>
<feature type="transmembrane region" description="Helical" evidence="5">
    <location>
        <begin position="12"/>
        <end position="33"/>
    </location>
</feature>
<feature type="transmembrane region" description="Helical" evidence="5">
    <location>
        <begin position="76"/>
        <end position="102"/>
    </location>
</feature>
<evidence type="ECO:0000256" key="4">
    <source>
        <dbReference type="ARBA" id="ARBA00023136"/>
    </source>
</evidence>
<organism evidence="7 8">
    <name type="scientific">Undibacterium arcticum</name>
    <dbReference type="NCBI Taxonomy" id="1762892"/>
    <lineage>
        <taxon>Bacteria</taxon>
        <taxon>Pseudomonadati</taxon>
        <taxon>Pseudomonadota</taxon>
        <taxon>Betaproteobacteria</taxon>
        <taxon>Burkholderiales</taxon>
        <taxon>Oxalobacteraceae</taxon>
        <taxon>Undibacterium</taxon>
    </lineage>
</organism>
<feature type="domain" description="Integral membrane bound transporter" evidence="6">
    <location>
        <begin position="28"/>
        <end position="152"/>
    </location>
</feature>